<dbReference type="InterPro" id="IPR002931">
    <property type="entry name" value="Transglutaminase-like"/>
</dbReference>
<sequence length="544" mass="60900">MSIGICDILIFMKKIFLIFLLFTCQFLLVTAKASAISEFSTNFNSLYIISASGKANITHTIILKNNLAQVYAKDYALTTTGDNIKNITISDENGPINYTVNTKKGVTIISIKITNPAIGKDKEKILTINYETDAIAEIIGPTITINIPRLARSNEATSYTRVVKIEGVTNLPSIIYPKPSNFALEGDFAVYTFAGHQNDSLSFLFGQSVTYKLNLNYELRNKQLTAIESEFALPPDTAYQHIVIDNITPPPQNIFLDNDGNWLARYKLNSQTKLNIKASLYATVYPNPTLYDPSKNIIKNNLKNKYWDSNSSMIADLSTRLKNPENIYNYIKDNFTYNYNGINSSESRKGALVALTIPTNVLCTEFTDAFVALARSANIESREINGYGFTKNSLLQPQNVTTDILHAWPEYFDESKKAWISVDPTWGNTTGGIDYFHKLDFSHIAFVRHGEEDSYPLPAGAYKTNSTVKSIDIQVAQSDPQENTSSEIKNDIFYNTGNVAIQNDTVGYVPPYGSVKLLSHKPLSLYDKIKNICAKLFSKFYPQQ</sequence>
<gene>
    <name evidence="2" type="ORF">COT87_00655</name>
</gene>
<dbReference type="AlphaFoldDB" id="A0A2H0VJH3"/>
<evidence type="ECO:0000259" key="1">
    <source>
        <dbReference type="SMART" id="SM00460"/>
    </source>
</evidence>
<accession>A0A2H0VJH3</accession>
<dbReference type="Proteomes" id="UP000230796">
    <property type="component" value="Unassembled WGS sequence"/>
</dbReference>
<dbReference type="EMBL" id="PFAF01000008">
    <property type="protein sequence ID" value="PIR99231.1"/>
    <property type="molecule type" value="Genomic_DNA"/>
</dbReference>
<comment type="caution">
    <text evidence="2">The sequence shown here is derived from an EMBL/GenBank/DDBJ whole genome shotgun (WGS) entry which is preliminary data.</text>
</comment>
<dbReference type="InterPro" id="IPR038765">
    <property type="entry name" value="Papain-like_cys_pep_sf"/>
</dbReference>
<evidence type="ECO:0000313" key="3">
    <source>
        <dbReference type="Proteomes" id="UP000230796"/>
    </source>
</evidence>
<name>A0A2H0VJH3_9BACT</name>
<dbReference type="PANTHER" id="PTHR33490:SF6">
    <property type="entry name" value="SLL1049 PROTEIN"/>
    <property type="match status" value="1"/>
</dbReference>
<proteinExistence type="predicted"/>
<dbReference type="SMART" id="SM00460">
    <property type="entry name" value="TGc"/>
    <property type="match status" value="1"/>
</dbReference>
<protein>
    <recommendedName>
        <fullName evidence="1">Transglutaminase-like domain-containing protein</fullName>
    </recommendedName>
</protein>
<dbReference type="Pfam" id="PF01841">
    <property type="entry name" value="Transglut_core"/>
    <property type="match status" value="1"/>
</dbReference>
<feature type="domain" description="Transglutaminase-like" evidence="1">
    <location>
        <begin position="356"/>
        <end position="426"/>
    </location>
</feature>
<organism evidence="2 3">
    <name type="scientific">Candidatus Collierbacteria bacterium CG10_big_fil_rev_8_21_14_0_10_44_9</name>
    <dbReference type="NCBI Taxonomy" id="1974535"/>
    <lineage>
        <taxon>Bacteria</taxon>
        <taxon>Candidatus Collieribacteriota</taxon>
    </lineage>
</organism>
<dbReference type="Gene3D" id="3.10.620.30">
    <property type="match status" value="1"/>
</dbReference>
<evidence type="ECO:0000313" key="2">
    <source>
        <dbReference type="EMBL" id="PIR99231.1"/>
    </source>
</evidence>
<dbReference type="SUPFAM" id="SSF54001">
    <property type="entry name" value="Cysteine proteinases"/>
    <property type="match status" value="1"/>
</dbReference>
<dbReference type="PANTHER" id="PTHR33490">
    <property type="entry name" value="BLR5614 PROTEIN-RELATED"/>
    <property type="match status" value="1"/>
</dbReference>
<reference evidence="3" key="1">
    <citation type="submission" date="2017-09" db="EMBL/GenBank/DDBJ databases">
        <title>Depth-based differentiation of microbial function through sediment-hosted aquifers and enrichment of novel symbionts in the deep terrestrial subsurface.</title>
        <authorList>
            <person name="Probst A.J."/>
            <person name="Ladd B."/>
            <person name="Jarett J.K."/>
            <person name="Geller-Mcgrath D.E."/>
            <person name="Sieber C.M.K."/>
            <person name="Emerson J.B."/>
            <person name="Anantharaman K."/>
            <person name="Thomas B.C."/>
            <person name="Malmstrom R."/>
            <person name="Stieglmeier M."/>
            <person name="Klingl A."/>
            <person name="Woyke T."/>
            <person name="Ryan C.M."/>
            <person name="Banfield J.F."/>
        </authorList>
    </citation>
    <scope>NUCLEOTIDE SEQUENCE [LARGE SCALE GENOMIC DNA]</scope>
</reference>